<evidence type="ECO:0000256" key="3">
    <source>
        <dbReference type="ARBA" id="ARBA00023172"/>
    </source>
</evidence>
<reference evidence="9" key="1">
    <citation type="submission" date="2025-08" db="UniProtKB">
        <authorList>
            <consortium name="RefSeq"/>
        </authorList>
    </citation>
    <scope>IDENTIFICATION</scope>
</reference>
<dbReference type="GO" id="GO:0120230">
    <property type="term" value="F:recombinase activator activity"/>
    <property type="evidence" value="ECO:0007669"/>
    <property type="project" value="TreeGrafter"/>
</dbReference>
<feature type="coiled-coil region" evidence="6">
    <location>
        <begin position="76"/>
        <end position="163"/>
    </location>
</feature>
<comment type="similarity">
    <text evidence="2">Belongs to the HOP2 family.</text>
</comment>
<dbReference type="GeneID" id="107263657"/>
<evidence type="ECO:0000259" key="7">
    <source>
        <dbReference type="Pfam" id="PF07106"/>
    </source>
</evidence>
<dbReference type="InterPro" id="IPR036388">
    <property type="entry name" value="WH-like_DNA-bd_sf"/>
</dbReference>
<dbReference type="PANTHER" id="PTHR15938:SF0">
    <property type="entry name" value="HOMOLOGOUS-PAIRING PROTEIN 2 HOMOLOG"/>
    <property type="match status" value="1"/>
</dbReference>
<evidence type="ECO:0000256" key="6">
    <source>
        <dbReference type="SAM" id="Coils"/>
    </source>
</evidence>
<dbReference type="GO" id="GO:0000709">
    <property type="term" value="P:meiotic joint molecule formation"/>
    <property type="evidence" value="ECO:0007669"/>
    <property type="project" value="TreeGrafter"/>
</dbReference>
<keyword evidence="5" id="KW-0469">Meiosis</keyword>
<evidence type="ECO:0000256" key="5">
    <source>
        <dbReference type="ARBA" id="ARBA00023254"/>
    </source>
</evidence>
<gene>
    <name evidence="9" type="primary">LOC107263657</name>
</gene>
<dbReference type="RefSeq" id="XP_024936885.1">
    <property type="nucleotide sequence ID" value="XM_025081117.1"/>
</dbReference>
<keyword evidence="8" id="KW-1185">Reference proteome</keyword>
<evidence type="ECO:0000313" key="9">
    <source>
        <dbReference type="RefSeq" id="XP_024936885.1"/>
    </source>
</evidence>
<evidence type="ECO:0000256" key="1">
    <source>
        <dbReference type="ARBA" id="ARBA00004123"/>
    </source>
</evidence>
<dbReference type="GO" id="GO:0003690">
    <property type="term" value="F:double-stranded DNA binding"/>
    <property type="evidence" value="ECO:0007669"/>
    <property type="project" value="TreeGrafter"/>
</dbReference>
<dbReference type="GO" id="GO:0010774">
    <property type="term" value="P:meiotic strand invasion involved in reciprocal meiotic recombination"/>
    <property type="evidence" value="ECO:0007669"/>
    <property type="project" value="TreeGrafter"/>
</dbReference>
<dbReference type="KEGG" id="ccin:107263657"/>
<accession>A0AAJ7RAG2</accession>
<evidence type="ECO:0000256" key="2">
    <source>
        <dbReference type="ARBA" id="ARBA00007922"/>
    </source>
</evidence>
<dbReference type="GO" id="GO:0000794">
    <property type="term" value="C:condensed nuclear chromosome"/>
    <property type="evidence" value="ECO:0007669"/>
    <property type="project" value="TreeGrafter"/>
</dbReference>
<keyword evidence="3" id="KW-0233">DNA recombination</keyword>
<dbReference type="Pfam" id="PF07106">
    <property type="entry name" value="WHD_TBPIP"/>
    <property type="match status" value="1"/>
</dbReference>
<proteinExistence type="inferred from homology"/>
<comment type="subcellular location">
    <subcellularLocation>
        <location evidence="1">Nucleus</location>
    </subcellularLocation>
</comment>
<protein>
    <submittedName>
        <fullName evidence="9">Homologous-pairing protein 2 homolog</fullName>
    </submittedName>
</protein>
<dbReference type="Gene3D" id="1.10.10.10">
    <property type="entry name" value="Winged helix-like DNA-binding domain superfamily/Winged helix DNA-binding domain"/>
    <property type="match status" value="1"/>
</dbReference>
<dbReference type="GO" id="GO:0120231">
    <property type="term" value="C:DNA recombinase auxiliary factor complex"/>
    <property type="evidence" value="ECO:0007669"/>
    <property type="project" value="TreeGrafter"/>
</dbReference>
<dbReference type="GO" id="GO:0007129">
    <property type="term" value="P:homologous chromosome pairing at meiosis"/>
    <property type="evidence" value="ECO:0007669"/>
    <property type="project" value="TreeGrafter"/>
</dbReference>
<evidence type="ECO:0000256" key="4">
    <source>
        <dbReference type="ARBA" id="ARBA00023242"/>
    </source>
</evidence>
<feature type="domain" description="Homologous-pairing protein 2 winged helix" evidence="7">
    <location>
        <begin position="2"/>
        <end position="61"/>
    </location>
</feature>
<keyword evidence="4" id="KW-0539">Nucleus</keyword>
<dbReference type="AlphaFoldDB" id="A0AAJ7RAG2"/>
<dbReference type="Proteomes" id="UP000694920">
    <property type="component" value="Unplaced"/>
</dbReference>
<dbReference type="InterPro" id="IPR010776">
    <property type="entry name" value="Hop2_WH_dom"/>
</dbReference>
<keyword evidence="6" id="KW-0175">Coiled coil</keyword>
<organism evidence="8 9">
    <name type="scientific">Cephus cinctus</name>
    <name type="common">Wheat stem sawfly</name>
    <dbReference type="NCBI Taxonomy" id="211228"/>
    <lineage>
        <taxon>Eukaryota</taxon>
        <taxon>Metazoa</taxon>
        <taxon>Ecdysozoa</taxon>
        <taxon>Arthropoda</taxon>
        <taxon>Hexapoda</taxon>
        <taxon>Insecta</taxon>
        <taxon>Pterygota</taxon>
        <taxon>Neoptera</taxon>
        <taxon>Endopterygota</taxon>
        <taxon>Hymenoptera</taxon>
        <taxon>Cephoidea</taxon>
        <taxon>Cephidae</taxon>
        <taxon>Cephus</taxon>
    </lineage>
</organism>
<evidence type="ECO:0000313" key="8">
    <source>
        <dbReference type="Proteomes" id="UP000694920"/>
    </source>
</evidence>
<dbReference type="PANTHER" id="PTHR15938">
    <property type="entry name" value="TBP-1 INTERACTING PROTEIN"/>
    <property type="match status" value="1"/>
</dbReference>
<sequence>MATEAVCEYLKIQNRPYSVNDIVMNLHNEYGKSAVQKALDQLVSKGKVFEKIYGKQKIYCIVQDSKYDAEELMRIDKELHAHANEVEAKLQEVEREIRSKESALATLKSSLTLKEALKQRDTLKLSVKDLTKKLDNLMEAIGTEDLSESKRKAETTLDDYSREYSKRKRLCTEIVDCILENYPGGKNELYEEIGIEAKVV</sequence>
<name>A0AAJ7RAG2_CEPCN</name>